<organism evidence="1 2">
    <name type="scientific">Canavalia gladiata</name>
    <name type="common">Sword bean</name>
    <name type="synonym">Dolichos gladiatus</name>
    <dbReference type="NCBI Taxonomy" id="3824"/>
    <lineage>
        <taxon>Eukaryota</taxon>
        <taxon>Viridiplantae</taxon>
        <taxon>Streptophyta</taxon>
        <taxon>Embryophyta</taxon>
        <taxon>Tracheophyta</taxon>
        <taxon>Spermatophyta</taxon>
        <taxon>Magnoliopsida</taxon>
        <taxon>eudicotyledons</taxon>
        <taxon>Gunneridae</taxon>
        <taxon>Pentapetalae</taxon>
        <taxon>rosids</taxon>
        <taxon>fabids</taxon>
        <taxon>Fabales</taxon>
        <taxon>Fabaceae</taxon>
        <taxon>Papilionoideae</taxon>
        <taxon>50 kb inversion clade</taxon>
        <taxon>NPAAA clade</taxon>
        <taxon>indigoferoid/millettioid clade</taxon>
        <taxon>Phaseoleae</taxon>
        <taxon>Canavalia</taxon>
    </lineage>
</organism>
<proteinExistence type="predicted"/>
<sequence length="139" mass="15475">MEPKMGVVEGISYLDAVNDARNCSDESTIDRRSAVDGHVLLGGRLQEQVGFCSNEECEDKVCDEEVGEYPISVIVNDATFAVKHLHRYLWSRFVLAKMPGLPNCNAKSHLPLSIVWMAVMWTLWLARNASLFSAKVSTS</sequence>
<gene>
    <name evidence="1" type="ORF">VNO77_16353</name>
</gene>
<keyword evidence="2" id="KW-1185">Reference proteome</keyword>
<evidence type="ECO:0000313" key="2">
    <source>
        <dbReference type="Proteomes" id="UP001367508"/>
    </source>
</evidence>
<comment type="caution">
    <text evidence="1">The sequence shown here is derived from an EMBL/GenBank/DDBJ whole genome shotgun (WGS) entry which is preliminary data.</text>
</comment>
<accession>A0AAN9M5P6</accession>
<evidence type="ECO:0000313" key="1">
    <source>
        <dbReference type="EMBL" id="KAK7345742.1"/>
    </source>
</evidence>
<protein>
    <submittedName>
        <fullName evidence="1">Uncharacterized protein</fullName>
    </submittedName>
</protein>
<dbReference type="AlphaFoldDB" id="A0AAN9M5P6"/>
<dbReference type="EMBL" id="JAYMYQ010000003">
    <property type="protein sequence ID" value="KAK7345742.1"/>
    <property type="molecule type" value="Genomic_DNA"/>
</dbReference>
<name>A0AAN9M5P6_CANGL</name>
<reference evidence="1 2" key="1">
    <citation type="submission" date="2024-01" db="EMBL/GenBank/DDBJ databases">
        <title>The genomes of 5 underutilized Papilionoideae crops provide insights into root nodulation and disease resistanc.</title>
        <authorList>
            <person name="Jiang F."/>
        </authorList>
    </citation>
    <scope>NUCLEOTIDE SEQUENCE [LARGE SCALE GENOMIC DNA]</scope>
    <source>
        <strain evidence="1">LVBAO_FW01</strain>
        <tissue evidence="1">Leaves</tissue>
    </source>
</reference>
<dbReference type="Proteomes" id="UP001367508">
    <property type="component" value="Unassembled WGS sequence"/>
</dbReference>